<comment type="caution">
    <text evidence="2">The sequence shown here is derived from an EMBL/GenBank/DDBJ whole genome shotgun (WGS) entry which is preliminary data.</text>
</comment>
<dbReference type="AlphaFoldDB" id="A0A6I3KAD6"/>
<evidence type="ECO:0000313" key="2">
    <source>
        <dbReference type="EMBL" id="MTD92365.1"/>
    </source>
</evidence>
<protein>
    <submittedName>
        <fullName evidence="2">Uncharacterized protein</fullName>
    </submittedName>
</protein>
<feature type="region of interest" description="Disordered" evidence="1">
    <location>
        <begin position="71"/>
        <end position="115"/>
    </location>
</feature>
<evidence type="ECO:0000256" key="1">
    <source>
        <dbReference type="SAM" id="MobiDB-lite"/>
    </source>
</evidence>
<feature type="compositionally biased region" description="Pro residues" evidence="1">
    <location>
        <begin position="105"/>
        <end position="115"/>
    </location>
</feature>
<reference evidence="2 3" key="1">
    <citation type="submission" date="2019-07" db="EMBL/GenBank/DDBJ databases">
        <title>Draft genome of C. aurimucosum strain 332.</title>
        <authorList>
            <person name="Pacheco L.G.C."/>
            <person name="Aguiar E.R.G.R."/>
            <person name="Barberis C.M."/>
            <person name="Almuzara M.N."/>
            <person name="Traglia G.M."/>
            <person name="Santos C.S."/>
            <person name="Vay C.A."/>
            <person name="Rocha D.J.P.G."/>
        </authorList>
    </citation>
    <scope>NUCLEOTIDE SEQUENCE [LARGE SCALE GENOMIC DNA]</scope>
    <source>
        <strain evidence="2 3">332</strain>
    </source>
</reference>
<evidence type="ECO:0000313" key="3">
    <source>
        <dbReference type="Proteomes" id="UP000432568"/>
    </source>
</evidence>
<accession>A0A6I3KAD6</accession>
<dbReference type="Proteomes" id="UP000432568">
    <property type="component" value="Unassembled WGS sequence"/>
</dbReference>
<organism evidence="2 3">
    <name type="scientific">Corynebacterium aurimucosum</name>
    <dbReference type="NCBI Taxonomy" id="169292"/>
    <lineage>
        <taxon>Bacteria</taxon>
        <taxon>Bacillati</taxon>
        <taxon>Actinomycetota</taxon>
        <taxon>Actinomycetes</taxon>
        <taxon>Mycobacteriales</taxon>
        <taxon>Corynebacteriaceae</taxon>
        <taxon>Corynebacterium</taxon>
    </lineage>
</organism>
<sequence>MVAGGIDERFISRANDPNESELHSLLWLRSPLYLGSAGHSVKAAALTSLGFGHVSALIVYAHPGVFEQAVSQQRGADAAASRHRTPRPPRLPCFSTTPRASPMTAPTPPPKALVP</sequence>
<name>A0A6I3KAD6_9CORY</name>
<dbReference type="EMBL" id="VIOG01000013">
    <property type="protein sequence ID" value="MTD92365.1"/>
    <property type="molecule type" value="Genomic_DNA"/>
</dbReference>
<gene>
    <name evidence="2" type="ORF">FME68_11015</name>
</gene>
<proteinExistence type="predicted"/>